<keyword evidence="5 11" id="KW-0863">Zinc-finger</keyword>
<evidence type="ECO:0000313" key="15">
    <source>
        <dbReference type="Proteomes" id="UP000683360"/>
    </source>
</evidence>
<evidence type="ECO:0000256" key="2">
    <source>
        <dbReference type="ARBA" id="ARBA00006991"/>
    </source>
</evidence>
<comment type="similarity">
    <text evidence="2">Belongs to the krueppel C2H2-type zinc-finger protein family.</text>
</comment>
<evidence type="ECO:0000256" key="3">
    <source>
        <dbReference type="ARBA" id="ARBA00022723"/>
    </source>
</evidence>
<dbReference type="AlphaFoldDB" id="A0A8S3SAC1"/>
<evidence type="ECO:0000256" key="10">
    <source>
        <dbReference type="ARBA" id="ARBA00023242"/>
    </source>
</evidence>
<evidence type="ECO:0000256" key="5">
    <source>
        <dbReference type="ARBA" id="ARBA00022771"/>
    </source>
</evidence>
<evidence type="ECO:0000313" key="14">
    <source>
        <dbReference type="EMBL" id="CAG2215305.1"/>
    </source>
</evidence>
<gene>
    <name evidence="14" type="ORF">MEDL_29088</name>
</gene>
<keyword evidence="3" id="KW-0479">Metal-binding</keyword>
<feature type="domain" description="C2H2-type" evidence="13">
    <location>
        <begin position="415"/>
        <end position="442"/>
    </location>
</feature>
<keyword evidence="8" id="KW-0238">DNA-binding</keyword>
<feature type="domain" description="C2H2-type" evidence="13">
    <location>
        <begin position="475"/>
        <end position="502"/>
    </location>
</feature>
<organism evidence="14 15">
    <name type="scientific">Mytilus edulis</name>
    <name type="common">Blue mussel</name>
    <dbReference type="NCBI Taxonomy" id="6550"/>
    <lineage>
        <taxon>Eukaryota</taxon>
        <taxon>Metazoa</taxon>
        <taxon>Spiralia</taxon>
        <taxon>Lophotrochozoa</taxon>
        <taxon>Mollusca</taxon>
        <taxon>Bivalvia</taxon>
        <taxon>Autobranchia</taxon>
        <taxon>Pteriomorphia</taxon>
        <taxon>Mytilida</taxon>
        <taxon>Mytiloidea</taxon>
        <taxon>Mytilidae</taxon>
        <taxon>Mytilinae</taxon>
        <taxon>Mytilus</taxon>
    </lineage>
</organism>
<feature type="domain" description="C2H2-type" evidence="13">
    <location>
        <begin position="359"/>
        <end position="386"/>
    </location>
</feature>
<keyword evidence="15" id="KW-1185">Reference proteome</keyword>
<protein>
    <submittedName>
        <fullName evidence="14">KRAB</fullName>
    </submittedName>
</protein>
<keyword evidence="9" id="KW-0804">Transcription</keyword>
<dbReference type="GO" id="GO:0008270">
    <property type="term" value="F:zinc ion binding"/>
    <property type="evidence" value="ECO:0007669"/>
    <property type="project" value="UniProtKB-KW"/>
</dbReference>
<keyword evidence="10" id="KW-0539">Nucleus</keyword>
<feature type="domain" description="C2H2-type" evidence="13">
    <location>
        <begin position="387"/>
        <end position="414"/>
    </location>
</feature>
<comment type="caution">
    <text evidence="14">The sequence shown here is derived from an EMBL/GenBank/DDBJ whole genome shotgun (WGS) entry which is preliminary data.</text>
</comment>
<keyword evidence="4" id="KW-0677">Repeat</keyword>
<evidence type="ECO:0000256" key="4">
    <source>
        <dbReference type="ARBA" id="ARBA00022737"/>
    </source>
</evidence>
<comment type="subcellular location">
    <subcellularLocation>
        <location evidence="1">Nucleus</location>
    </subcellularLocation>
</comment>
<evidence type="ECO:0000256" key="1">
    <source>
        <dbReference type="ARBA" id="ARBA00004123"/>
    </source>
</evidence>
<evidence type="ECO:0000256" key="6">
    <source>
        <dbReference type="ARBA" id="ARBA00022833"/>
    </source>
</evidence>
<dbReference type="GO" id="GO:0000981">
    <property type="term" value="F:DNA-binding transcription factor activity, RNA polymerase II-specific"/>
    <property type="evidence" value="ECO:0007669"/>
    <property type="project" value="TreeGrafter"/>
</dbReference>
<dbReference type="InterPro" id="IPR036236">
    <property type="entry name" value="Znf_C2H2_sf"/>
</dbReference>
<dbReference type="EMBL" id="CAJPWZ010001439">
    <property type="protein sequence ID" value="CAG2215305.1"/>
    <property type="molecule type" value="Genomic_DNA"/>
</dbReference>
<dbReference type="GO" id="GO:0000977">
    <property type="term" value="F:RNA polymerase II transcription regulatory region sequence-specific DNA binding"/>
    <property type="evidence" value="ECO:0007669"/>
    <property type="project" value="TreeGrafter"/>
</dbReference>
<feature type="region of interest" description="Disordered" evidence="12">
    <location>
        <begin position="573"/>
        <end position="600"/>
    </location>
</feature>
<evidence type="ECO:0000256" key="8">
    <source>
        <dbReference type="ARBA" id="ARBA00023125"/>
    </source>
</evidence>
<evidence type="ECO:0000256" key="7">
    <source>
        <dbReference type="ARBA" id="ARBA00023015"/>
    </source>
</evidence>
<evidence type="ECO:0000256" key="12">
    <source>
        <dbReference type="SAM" id="MobiDB-lite"/>
    </source>
</evidence>
<dbReference type="Pfam" id="PF00096">
    <property type="entry name" value="zf-C2H2"/>
    <property type="match status" value="6"/>
</dbReference>
<dbReference type="Gene3D" id="3.30.160.60">
    <property type="entry name" value="Classic Zinc Finger"/>
    <property type="match status" value="5"/>
</dbReference>
<accession>A0A8S3SAC1</accession>
<dbReference type="FunFam" id="3.30.160.60:FF:000188">
    <property type="entry name" value="Zinc finger protein 787"/>
    <property type="match status" value="1"/>
</dbReference>
<name>A0A8S3SAC1_MYTED</name>
<dbReference type="SMART" id="SM00355">
    <property type="entry name" value="ZnF_C2H2"/>
    <property type="match status" value="6"/>
</dbReference>
<dbReference type="InterPro" id="IPR050717">
    <property type="entry name" value="C2H2-ZF_Transcription_Reg"/>
</dbReference>
<proteinExistence type="inferred from homology"/>
<keyword evidence="6" id="KW-0862">Zinc</keyword>
<sequence length="616" mass="70713">MFIQEKAIPLYHFKTDQNKASTTMDKTNRMKEVFNQYKEVNEKGKQDALRNPLEVESTKVSQDVTSMLSSIDKLALKLAANKKQHSISNINCSSSSATHGGGIIRESPIETREKDSADHVNNSHKAQETCDMSKIIKEIYEKSLRRDKLLFDKYGKASFYSPVDINSSTKPNQFISMSSSDNFIGTRQNSEQLPSDNLDHNCPTDNTEQNIKSYMCDMKSEPLETKVSEEYQIDNESVCPEKSLDDKYDYFSRNIEIFVTHGPPKIKPRKKKAIQLPVDQQTVSDSVDDLGVEEEKEEYTKKGYAKPFGCDICHRIQKYKEDKVASADKTKYCPLCDKTFVKKYLLERHIRSHTGETPYKCEECGKGFTRKDRLYTHARIHSGEKPYCCKECGKGFNQSSHLKTHIRIHTGDKPYKCGVCGKGFAQSHDRKKHERVHTGERPYLCPLCGKDFSDNSQLWKHARTHDEEHEEGTSFKCRRCDKEYEYSSQLIHHMKEHSLDRGGRIELPNIGHFGNDTEMEKVRLTAEALLKDTLAIRDNSVITEPNRVIDGDTYPNVINGKFGREYNNTFENLAGNSSDNEESDQNQKEDDNEAWEPKWNGEMYIAEQAHENGHLN</sequence>
<dbReference type="Proteomes" id="UP000683360">
    <property type="component" value="Unassembled WGS sequence"/>
</dbReference>
<dbReference type="FunFam" id="3.30.160.60:FF:000495">
    <property type="entry name" value="zinc finger protein 668"/>
    <property type="match status" value="1"/>
</dbReference>
<dbReference type="PROSITE" id="PS50157">
    <property type="entry name" value="ZINC_FINGER_C2H2_2"/>
    <property type="match status" value="6"/>
</dbReference>
<dbReference type="FunFam" id="3.30.160.60:FF:002343">
    <property type="entry name" value="Zinc finger protein 33A"/>
    <property type="match status" value="2"/>
</dbReference>
<evidence type="ECO:0000256" key="9">
    <source>
        <dbReference type="ARBA" id="ARBA00023163"/>
    </source>
</evidence>
<dbReference type="SUPFAM" id="SSF57667">
    <property type="entry name" value="beta-beta-alpha zinc fingers"/>
    <property type="match status" value="3"/>
</dbReference>
<dbReference type="InterPro" id="IPR013087">
    <property type="entry name" value="Znf_C2H2_type"/>
</dbReference>
<dbReference type="PANTHER" id="PTHR14196">
    <property type="entry name" value="ODD-SKIPPED - RELATED"/>
    <property type="match status" value="1"/>
</dbReference>
<reference evidence="14" key="1">
    <citation type="submission" date="2021-03" db="EMBL/GenBank/DDBJ databases">
        <authorList>
            <person name="Bekaert M."/>
        </authorList>
    </citation>
    <scope>NUCLEOTIDE SEQUENCE</scope>
</reference>
<feature type="domain" description="C2H2-type" evidence="13">
    <location>
        <begin position="331"/>
        <end position="358"/>
    </location>
</feature>
<dbReference type="PANTHER" id="PTHR14196:SF12">
    <property type="entry name" value="ZINC FINGER PROTEIN 208-LIKE"/>
    <property type="match status" value="1"/>
</dbReference>
<keyword evidence="7" id="KW-0805">Transcription regulation</keyword>
<evidence type="ECO:0000256" key="11">
    <source>
        <dbReference type="PROSITE-ProRule" id="PRU00042"/>
    </source>
</evidence>
<feature type="domain" description="C2H2-type" evidence="13">
    <location>
        <begin position="443"/>
        <end position="470"/>
    </location>
</feature>
<feature type="compositionally biased region" description="Acidic residues" evidence="12">
    <location>
        <begin position="579"/>
        <end position="594"/>
    </location>
</feature>
<dbReference type="GO" id="GO:0005634">
    <property type="term" value="C:nucleus"/>
    <property type="evidence" value="ECO:0007669"/>
    <property type="project" value="UniProtKB-SubCell"/>
</dbReference>
<dbReference type="PROSITE" id="PS00028">
    <property type="entry name" value="ZINC_FINGER_C2H2_1"/>
    <property type="match status" value="6"/>
</dbReference>
<evidence type="ECO:0000259" key="13">
    <source>
        <dbReference type="PROSITE" id="PS50157"/>
    </source>
</evidence>
<dbReference type="OrthoDB" id="6278242at2759"/>